<dbReference type="PATRIC" id="fig|161398.10.peg.442"/>
<feature type="transmembrane region" description="Helical" evidence="12">
    <location>
        <begin position="83"/>
        <end position="103"/>
    </location>
</feature>
<dbReference type="GO" id="GO:0016757">
    <property type="term" value="F:glycosyltransferase activity"/>
    <property type="evidence" value="ECO:0007669"/>
    <property type="project" value="UniProtKB-KW"/>
</dbReference>
<feature type="transmembrane region" description="Helical" evidence="12">
    <location>
        <begin position="226"/>
        <end position="245"/>
    </location>
</feature>
<keyword evidence="9 12" id="KW-1133">Transmembrane helix</keyword>
<proteinExistence type="inferred from homology"/>
<evidence type="ECO:0000256" key="13">
    <source>
        <dbReference type="PIRSR" id="PIRSR600715-1"/>
    </source>
</evidence>
<dbReference type="InterPro" id="IPR000715">
    <property type="entry name" value="Glycosyl_transferase_4"/>
</dbReference>
<evidence type="ECO:0000256" key="5">
    <source>
        <dbReference type="ARBA" id="ARBA00022679"/>
    </source>
</evidence>
<accession>A0A0S2JY50</accession>
<dbReference type="GO" id="GO:0030145">
    <property type="term" value="F:manganese ion binding"/>
    <property type="evidence" value="ECO:0007669"/>
    <property type="project" value="InterPro"/>
</dbReference>
<dbReference type="PANTHER" id="PTHR22926:SF3">
    <property type="entry name" value="UNDECAPRENYL-PHOSPHATE ALPHA-N-ACETYLGLUCOSAMINYL 1-PHOSPHATE TRANSFERASE"/>
    <property type="match status" value="1"/>
</dbReference>
<evidence type="ECO:0000256" key="1">
    <source>
        <dbReference type="ARBA" id="ARBA00004651"/>
    </source>
</evidence>
<feature type="transmembrane region" description="Helical" evidence="12">
    <location>
        <begin position="110"/>
        <end position="128"/>
    </location>
</feature>
<dbReference type="PANTHER" id="PTHR22926">
    <property type="entry name" value="PHOSPHO-N-ACETYLMURAMOYL-PENTAPEPTIDE-TRANSFERASE"/>
    <property type="match status" value="1"/>
</dbReference>
<feature type="transmembrane region" description="Helical" evidence="12">
    <location>
        <begin position="339"/>
        <end position="359"/>
    </location>
</feature>
<keyword evidence="8 12" id="KW-0448">Lipopolysaccharide biosynthesis</keyword>
<dbReference type="EMBL" id="CP013187">
    <property type="protein sequence ID" value="ALO40957.1"/>
    <property type="molecule type" value="Genomic_DNA"/>
</dbReference>
<keyword evidence="5 12" id="KW-0808">Transferase</keyword>
<feature type="transmembrane region" description="Helical" evidence="12">
    <location>
        <begin position="198"/>
        <end position="219"/>
    </location>
</feature>
<dbReference type="CDD" id="cd06853">
    <property type="entry name" value="GT_WecA_like"/>
    <property type="match status" value="1"/>
</dbReference>
<comment type="cofactor">
    <cofactor evidence="12">
        <name>Mn(2+)</name>
        <dbReference type="ChEBI" id="CHEBI:29035"/>
    </cofactor>
</comment>
<dbReference type="GO" id="GO:0044038">
    <property type="term" value="P:cell wall macromolecule biosynthetic process"/>
    <property type="evidence" value="ECO:0007669"/>
    <property type="project" value="TreeGrafter"/>
</dbReference>
<evidence type="ECO:0000313" key="15">
    <source>
        <dbReference type="Proteomes" id="UP000061457"/>
    </source>
</evidence>
<evidence type="ECO:0000256" key="4">
    <source>
        <dbReference type="ARBA" id="ARBA00022676"/>
    </source>
</evidence>
<dbReference type="GO" id="GO:0005886">
    <property type="term" value="C:plasma membrane"/>
    <property type="evidence" value="ECO:0007669"/>
    <property type="project" value="UniProtKB-SubCell"/>
</dbReference>
<comment type="catalytic activity">
    <reaction evidence="12">
        <text>di-trans,octa-cis-undecaprenyl phosphate + UDP-N-acetyl-alpha-D-glucosamine = N-acetyl-alpha-D-glucosaminyl-di-trans,octa-cis-undecaprenyl diphosphate + UMP</text>
        <dbReference type="Rhea" id="RHEA:28090"/>
        <dbReference type="ChEBI" id="CHEBI:57705"/>
        <dbReference type="ChEBI" id="CHEBI:57865"/>
        <dbReference type="ChEBI" id="CHEBI:60392"/>
        <dbReference type="ChEBI" id="CHEBI:62959"/>
        <dbReference type="EC" id="2.7.8.33"/>
    </reaction>
</comment>
<keyword evidence="7 12" id="KW-0460">Magnesium</keyword>
<evidence type="ECO:0000256" key="10">
    <source>
        <dbReference type="ARBA" id="ARBA00023136"/>
    </source>
</evidence>
<dbReference type="GO" id="GO:0071555">
    <property type="term" value="P:cell wall organization"/>
    <property type="evidence" value="ECO:0007669"/>
    <property type="project" value="TreeGrafter"/>
</dbReference>
<comment type="subcellular location">
    <subcellularLocation>
        <location evidence="12">Cell inner membrane</location>
        <topology evidence="12">Multi-pass membrane protein</topology>
    </subcellularLocation>
    <subcellularLocation>
        <location evidence="1">Cell membrane</location>
        <topology evidence="1">Multi-pass membrane protein</topology>
    </subcellularLocation>
</comment>
<keyword evidence="15" id="KW-1185">Reference proteome</keyword>
<dbReference type="GO" id="GO:0009276">
    <property type="term" value="C:Gram-negative-bacterium-type cell wall"/>
    <property type="evidence" value="ECO:0007669"/>
    <property type="project" value="InterPro"/>
</dbReference>
<keyword evidence="2 12" id="KW-1003">Cell membrane</keyword>
<comment type="function">
    <text evidence="12">Catalyzes the transfer of the GlcNAc-1-phosphate moiety from UDP-GlcNAc onto the carrier lipid undecaprenyl phosphate (C55-P), yielding GlcNAc-pyrophosphoryl-undecaprenyl (GlcNAc-PP-C55).</text>
</comment>
<dbReference type="HAMAP" id="MF_02030">
    <property type="entry name" value="WecA_Gammaproteo"/>
    <property type="match status" value="1"/>
</dbReference>
<evidence type="ECO:0000256" key="3">
    <source>
        <dbReference type="ARBA" id="ARBA00022519"/>
    </source>
</evidence>
<feature type="transmembrane region" description="Helical" evidence="12">
    <location>
        <begin position="173"/>
        <end position="192"/>
    </location>
</feature>
<protein>
    <recommendedName>
        <fullName evidence="12">Undecaprenyl-phosphate alpha-N-acetylglucosaminyl 1-phosphate transferase</fullName>
        <ecNumber evidence="12">2.7.8.33</ecNumber>
    </recommendedName>
    <alternativeName>
        <fullName evidence="12">UDP-GlcNAc:undecaprenyl-phosphate GlcNAc-1-phosphate transferase</fullName>
    </alternativeName>
    <alternativeName>
        <fullName evidence="12">Undecaprenyl-phosphate GlcNAc-1-phosphate transferase</fullName>
    </alternativeName>
</protein>
<dbReference type="EC" id="2.7.8.33" evidence="12"/>
<keyword evidence="3 12" id="KW-0997">Cell inner membrane</keyword>
<feature type="transmembrane region" description="Helical" evidence="12">
    <location>
        <begin position="58"/>
        <end position="77"/>
    </location>
</feature>
<dbReference type="UniPathway" id="UPA00281"/>
<feature type="binding site" evidence="13">
    <location>
        <position position="230"/>
    </location>
    <ligand>
        <name>Mg(2+)</name>
        <dbReference type="ChEBI" id="CHEBI:18420"/>
    </ligand>
</feature>
<gene>
    <name evidence="12" type="primary">wecA</name>
    <name evidence="14" type="ORF">PP2015_432</name>
</gene>
<evidence type="ECO:0000256" key="12">
    <source>
        <dbReference type="HAMAP-Rule" id="MF_02030"/>
    </source>
</evidence>
<dbReference type="KEGG" id="pphe:PP2015_432"/>
<keyword evidence="11 12" id="KW-0464">Manganese</keyword>
<name>A0A0S2JY50_9GAMM</name>
<dbReference type="InterPro" id="IPR012750">
    <property type="entry name" value="ECA_WecA-rel"/>
</dbReference>
<dbReference type="NCBIfam" id="TIGR02380">
    <property type="entry name" value="ECA_wecA"/>
    <property type="match status" value="1"/>
</dbReference>
<evidence type="ECO:0000256" key="6">
    <source>
        <dbReference type="ARBA" id="ARBA00022692"/>
    </source>
</evidence>
<feature type="transmembrane region" description="Helical" evidence="12">
    <location>
        <begin position="314"/>
        <end position="333"/>
    </location>
</feature>
<dbReference type="GO" id="GO:0009243">
    <property type="term" value="P:O antigen biosynthetic process"/>
    <property type="evidence" value="ECO:0007669"/>
    <property type="project" value="UniProtKB-UniRule"/>
</dbReference>
<dbReference type="GO" id="GO:0036380">
    <property type="term" value="F:UDP-N-acetylglucosamine-undecaprenyl-phosphate N-acetylglucosaminephosphotransferase activity"/>
    <property type="evidence" value="ECO:0007669"/>
    <property type="project" value="UniProtKB-UniRule"/>
</dbReference>
<keyword evidence="4 12" id="KW-0328">Glycosyltransferase</keyword>
<dbReference type="Pfam" id="PF00953">
    <property type="entry name" value="Glycos_transf_4"/>
    <property type="match status" value="1"/>
</dbReference>
<dbReference type="AlphaFoldDB" id="A0A0S2JY50"/>
<keyword evidence="10 12" id="KW-0472">Membrane</keyword>
<comment type="pathway">
    <text evidence="12">Bacterial outer membrane biogenesis; LPS O-antigen biosynthesis.</text>
</comment>
<dbReference type="Proteomes" id="UP000061457">
    <property type="component" value="Chromosome I"/>
</dbReference>
<sequence length="398" mass="44179">MEMNNLIRSKASNKMDSHMLIELIFVCFFSFATLFLVRKAARQFQLVDRPNSRKLHSGNIPLAGGISICITLSYFIFANHLKIDNALVFLPLMVVLTLVGAVDDKYDLSVKFRLLIQCAVAVIMMYLTGNQLESLGNLFGFGPIDVSYASYVLTIVAVIASINAFNMVDGVDGLLGSLSIVTFFSILILALVNENHSIVLLSALTIAAIIPYLLMNLGFLGRERKVFMGDAGSMLIGFSVIWMLVSISQPSTTDILGSGVRPVTALWIIAIPLMDMAAIMIRRTKRGASPFEPDREHLHHIFQRLGFSPIQTTFSIFIISGLFAAIGVIADLYRVPDFIMFYSFIALFLGYYLLLSHIWKVSAYLREKFGIELKSENVLSIEPSKQGVEASEYEKKAS</sequence>
<feature type="transmembrane region" description="Helical" evidence="12">
    <location>
        <begin position="20"/>
        <end position="37"/>
    </location>
</feature>
<keyword evidence="13" id="KW-0479">Metal-binding</keyword>
<comment type="similarity">
    <text evidence="12">Belongs to the glycosyltransferase 4 family. WecA subfamily.</text>
</comment>
<evidence type="ECO:0000256" key="7">
    <source>
        <dbReference type="ARBA" id="ARBA00022842"/>
    </source>
</evidence>
<keyword evidence="6 12" id="KW-0812">Transmembrane</keyword>
<comment type="cofactor">
    <cofactor evidence="12 13">
        <name>Mg(2+)</name>
        <dbReference type="ChEBI" id="CHEBI:18420"/>
    </cofactor>
</comment>
<evidence type="ECO:0000313" key="14">
    <source>
        <dbReference type="EMBL" id="ALO40957.1"/>
    </source>
</evidence>
<dbReference type="STRING" id="161398.PP2015_432"/>
<feature type="binding site" evidence="13">
    <location>
        <position position="166"/>
    </location>
    <ligand>
        <name>Mg(2+)</name>
        <dbReference type="ChEBI" id="CHEBI:18420"/>
    </ligand>
</feature>
<evidence type="ECO:0000256" key="9">
    <source>
        <dbReference type="ARBA" id="ARBA00022989"/>
    </source>
</evidence>
<organism evidence="14 15">
    <name type="scientific">Pseudoalteromonas phenolica</name>
    <dbReference type="NCBI Taxonomy" id="161398"/>
    <lineage>
        <taxon>Bacteria</taxon>
        <taxon>Pseudomonadati</taxon>
        <taxon>Pseudomonadota</taxon>
        <taxon>Gammaproteobacteria</taxon>
        <taxon>Alteromonadales</taxon>
        <taxon>Pseudoalteromonadaceae</taxon>
        <taxon>Pseudoalteromonas</taxon>
    </lineage>
</organism>
<feature type="transmembrane region" description="Helical" evidence="12">
    <location>
        <begin position="265"/>
        <end position="281"/>
    </location>
</feature>
<evidence type="ECO:0000256" key="11">
    <source>
        <dbReference type="ARBA" id="ARBA00023211"/>
    </source>
</evidence>
<feature type="transmembrane region" description="Helical" evidence="12">
    <location>
        <begin position="148"/>
        <end position="166"/>
    </location>
</feature>
<evidence type="ECO:0000256" key="8">
    <source>
        <dbReference type="ARBA" id="ARBA00022985"/>
    </source>
</evidence>
<reference evidence="14 15" key="1">
    <citation type="submission" date="2015-11" db="EMBL/GenBank/DDBJ databases">
        <authorList>
            <person name="Zhang Y."/>
            <person name="Guo Z."/>
        </authorList>
    </citation>
    <scope>NUCLEOTIDE SEQUENCE [LARGE SCALE GENOMIC DNA]</scope>
    <source>
        <strain evidence="14 15">KCTC 12086</strain>
    </source>
</reference>
<evidence type="ECO:0000256" key="2">
    <source>
        <dbReference type="ARBA" id="ARBA00022475"/>
    </source>
</evidence>
<dbReference type="GO" id="GO:0000287">
    <property type="term" value="F:magnesium ion binding"/>
    <property type="evidence" value="ECO:0007669"/>
    <property type="project" value="InterPro"/>
</dbReference>